<comment type="caution">
    <text evidence="2">The sequence shown here is derived from an EMBL/GenBank/DDBJ whole genome shotgun (WGS) entry which is preliminary data.</text>
</comment>
<keyword evidence="3" id="KW-1185">Reference proteome</keyword>
<gene>
    <name evidence="2" type="ORF">EYF80_050047</name>
</gene>
<evidence type="ECO:0000256" key="1">
    <source>
        <dbReference type="SAM" id="MobiDB-lite"/>
    </source>
</evidence>
<evidence type="ECO:0000313" key="2">
    <source>
        <dbReference type="EMBL" id="TNN39778.1"/>
    </source>
</evidence>
<dbReference type="AlphaFoldDB" id="A0A4Z2FF45"/>
<feature type="region of interest" description="Disordered" evidence="1">
    <location>
        <begin position="90"/>
        <end position="125"/>
    </location>
</feature>
<dbReference type="Proteomes" id="UP000314294">
    <property type="component" value="Unassembled WGS sequence"/>
</dbReference>
<reference evidence="2 3" key="1">
    <citation type="submission" date="2019-03" db="EMBL/GenBank/DDBJ databases">
        <title>First draft genome of Liparis tanakae, snailfish: a comprehensive survey of snailfish specific genes.</title>
        <authorList>
            <person name="Kim W."/>
            <person name="Song I."/>
            <person name="Jeong J.-H."/>
            <person name="Kim D."/>
            <person name="Kim S."/>
            <person name="Ryu S."/>
            <person name="Song J.Y."/>
            <person name="Lee S.K."/>
        </authorList>
    </citation>
    <scope>NUCLEOTIDE SEQUENCE [LARGE SCALE GENOMIC DNA]</scope>
    <source>
        <tissue evidence="2">Muscle</tissue>
    </source>
</reference>
<accession>A0A4Z2FF45</accession>
<proteinExistence type="predicted"/>
<name>A0A4Z2FF45_9TELE</name>
<dbReference type="EMBL" id="SRLO01001249">
    <property type="protein sequence ID" value="TNN39778.1"/>
    <property type="molecule type" value="Genomic_DNA"/>
</dbReference>
<protein>
    <submittedName>
        <fullName evidence="2">Uncharacterized protein</fullName>
    </submittedName>
</protein>
<evidence type="ECO:0000313" key="3">
    <source>
        <dbReference type="Proteomes" id="UP000314294"/>
    </source>
</evidence>
<sequence>MLYGAKSGRKRLPCLTTDLSAKRPVPMKETITVSTEISPAPFKPRMKGKATKSQARELKVLRWVEAEDDLDLLTGGPSRLGGVRRVRFSFLNPSARNPPEVSVSHRDSEIGPPMDSRGTKTRSHR</sequence>
<organism evidence="2 3">
    <name type="scientific">Liparis tanakae</name>
    <name type="common">Tanaka's snailfish</name>
    <dbReference type="NCBI Taxonomy" id="230148"/>
    <lineage>
        <taxon>Eukaryota</taxon>
        <taxon>Metazoa</taxon>
        <taxon>Chordata</taxon>
        <taxon>Craniata</taxon>
        <taxon>Vertebrata</taxon>
        <taxon>Euteleostomi</taxon>
        <taxon>Actinopterygii</taxon>
        <taxon>Neopterygii</taxon>
        <taxon>Teleostei</taxon>
        <taxon>Neoteleostei</taxon>
        <taxon>Acanthomorphata</taxon>
        <taxon>Eupercaria</taxon>
        <taxon>Perciformes</taxon>
        <taxon>Cottioidei</taxon>
        <taxon>Cottales</taxon>
        <taxon>Liparidae</taxon>
        <taxon>Liparis</taxon>
    </lineage>
</organism>